<evidence type="ECO:0000256" key="1">
    <source>
        <dbReference type="SAM" id="SignalP"/>
    </source>
</evidence>
<dbReference type="Proteomes" id="UP000095401">
    <property type="component" value="Chromosome"/>
</dbReference>
<dbReference type="KEGG" id="aprs:BI364_12925"/>
<evidence type="ECO:0000313" key="3">
    <source>
        <dbReference type="Proteomes" id="UP000095401"/>
    </source>
</evidence>
<sequence length="71" mass="7864">MLKRFLAVVALFLFGCSLSGCYDYPGFAYRGGDGYFNGEHRRGDRQDGARGYYGGGYQYGDGAYHRQGEGD</sequence>
<feature type="signal peptide" evidence="1">
    <location>
        <begin position="1"/>
        <end position="21"/>
    </location>
</feature>
<keyword evidence="3" id="KW-1185">Reference proteome</keyword>
<dbReference type="EMBL" id="CP017415">
    <property type="protein sequence ID" value="AOU98747.1"/>
    <property type="molecule type" value="Genomic_DNA"/>
</dbReference>
<evidence type="ECO:0000313" key="2">
    <source>
        <dbReference type="EMBL" id="AOU98747.1"/>
    </source>
</evidence>
<proteinExistence type="predicted"/>
<name>A0A1D8IQL8_9GAMM</name>
<protein>
    <recommendedName>
        <fullName evidence="4">Lipoprotein</fullName>
    </recommendedName>
</protein>
<organism evidence="2 3">
    <name type="scientific">Acidihalobacter yilgarnensis</name>
    <dbReference type="NCBI Taxonomy" id="2819280"/>
    <lineage>
        <taxon>Bacteria</taxon>
        <taxon>Pseudomonadati</taxon>
        <taxon>Pseudomonadota</taxon>
        <taxon>Gammaproteobacteria</taxon>
        <taxon>Chromatiales</taxon>
        <taxon>Ectothiorhodospiraceae</taxon>
        <taxon>Acidihalobacter</taxon>
    </lineage>
</organism>
<gene>
    <name evidence="2" type="ORF">BI364_12925</name>
</gene>
<dbReference type="AlphaFoldDB" id="A0A1D8IQL8"/>
<reference evidence="3" key="1">
    <citation type="submission" date="2016-09" db="EMBL/GenBank/DDBJ databases">
        <title>Acidihalobacter prosperus F5.</title>
        <authorList>
            <person name="Khaleque H.N."/>
            <person name="Ramsay J.P."/>
            <person name="Kaksonen A.H."/>
            <person name="Boxall N.J."/>
            <person name="Watkin E.L.J."/>
        </authorList>
    </citation>
    <scope>NUCLEOTIDE SEQUENCE [LARGE SCALE GENOMIC DNA]</scope>
    <source>
        <strain evidence="3">F5</strain>
    </source>
</reference>
<dbReference type="PROSITE" id="PS51257">
    <property type="entry name" value="PROKAR_LIPOPROTEIN"/>
    <property type="match status" value="1"/>
</dbReference>
<evidence type="ECO:0008006" key="4">
    <source>
        <dbReference type="Google" id="ProtNLM"/>
    </source>
</evidence>
<feature type="chain" id="PRO_5009108403" description="Lipoprotein" evidence="1">
    <location>
        <begin position="22"/>
        <end position="71"/>
    </location>
</feature>
<accession>A0A1D8IQL8</accession>
<keyword evidence="1" id="KW-0732">Signal</keyword>